<evidence type="ECO:0000313" key="1">
    <source>
        <dbReference type="EMBL" id="AYD85596.1"/>
    </source>
</evidence>
<evidence type="ECO:0000313" key="2">
    <source>
        <dbReference type="Proteomes" id="UP000267500"/>
    </source>
</evidence>
<dbReference type="Proteomes" id="UP000267500">
    <property type="component" value="Segment"/>
</dbReference>
<accession>A0A386KJV9</accession>
<sequence length="140" mass="15915">MGKAARLKRQRKARVAILQKRGTITPIDIEKVKSGPMGAAYWVTGYFWEHDVKIVEPFCVVNKFGNLSITSLGIGDMEFYEARKLLKSPNNILIFEDRVAALDACQALHNEKELLEGFMEFMPREDFKEFASNRIGGNCE</sequence>
<proteinExistence type="predicted"/>
<reference evidence="1 2" key="1">
    <citation type="submission" date="2018-08" db="EMBL/GenBank/DDBJ databases">
        <title>Complete genome sequence of five Acinetobacter baumannii phages from Abidjan, Cote d'Ivoire.</title>
        <authorList>
            <person name="Essoh C."/>
            <person name="Vernadet J.-P."/>
            <person name="Vergnaud G."/>
            <person name="Resch G."/>
            <person name="Pourcel C."/>
        </authorList>
    </citation>
    <scope>NUCLEOTIDE SEQUENCE [LARGE SCALE GENOMIC DNA]</scope>
</reference>
<dbReference type="EMBL" id="MH800198">
    <property type="protein sequence ID" value="AYD85596.1"/>
    <property type="molecule type" value="Genomic_DNA"/>
</dbReference>
<keyword evidence="2" id="KW-1185">Reference proteome</keyword>
<organism evidence="1 2">
    <name type="scientific">Acinetobacter phage vB_AbaM_B09_Aci01-1</name>
    <dbReference type="NCBI Taxonomy" id="2315466"/>
    <lineage>
        <taxon>Viruses</taxon>
        <taxon>Duplodnaviria</taxon>
        <taxon>Heunggongvirae</taxon>
        <taxon>Uroviricota</taxon>
        <taxon>Caudoviricetes</taxon>
        <taxon>Saclayvirus</taxon>
        <taxon>Saclayvirus Aci011</taxon>
    </lineage>
</organism>
<name>A0A386KJV9_9CAUD</name>
<protein>
    <submittedName>
        <fullName evidence="1">Uncharacterized protein</fullName>
    </submittedName>
</protein>
<gene>
    <name evidence="1" type="ORF">Aci011_091</name>
</gene>